<keyword evidence="2" id="KW-0418">Kinase</keyword>
<evidence type="ECO:0000313" key="6">
    <source>
        <dbReference type="EMBL" id="RMB62146.1"/>
    </source>
</evidence>
<feature type="transmembrane region" description="Helical" evidence="4">
    <location>
        <begin position="523"/>
        <end position="544"/>
    </location>
</feature>
<feature type="transmembrane region" description="Helical" evidence="4">
    <location>
        <begin position="145"/>
        <end position="169"/>
    </location>
</feature>
<evidence type="ECO:0000256" key="3">
    <source>
        <dbReference type="ARBA" id="ARBA00023012"/>
    </source>
</evidence>
<feature type="transmembrane region" description="Helical" evidence="4">
    <location>
        <begin position="119"/>
        <end position="139"/>
    </location>
</feature>
<keyword evidence="4" id="KW-0472">Membrane</keyword>
<sequence>MRLPRLSQHAFQRPFELGLAGVALLAVPRLASDITADEPLLVLLGLLVLVASQILLILQCLRPSRLTWLITILAALGTILVVVGELLDVTNGSVLWRVDAWLGVTLAYLALLHPRGRQLPTLLFAMLACFTAVALAGAVDWRSQLLEMLFTAAPIALLALARLMVVAMIDEGIAHRCAREVNASVTDITRDALDVSAVLRRETHDSLLHCLQLIGAPWSTLDVGEMRQLCERALQKLSEAPPELGTPTETSMDAALRTALADERCHIIWDVDQGSVPPPVAEAMGGAAREAVRNVMKHCPGEEATVHARSRTDAILVEISDSGPGFDVASHSRGRWGLRNSIATRMESVGGAASVVSSPEGTTVTLAWPASVPPSRHTMGPNARAWLAWTPAPLMIASIANATAAHSGLSTTATAVVWSVLASVVALAAYRVRTKGLTEPQAWGLCVLALLSIIANDLWIDPLTTNGWDLWVPSLAGCMIILALPGRRVRVALAMATLVLGGAFAGSLLTLGQHATFVTHYGAIMAVATQVLMTLVLVFGAAGISGYVHRTRQMDAALLRRSRLAAESEKLWHQWLLRARQVTGDFLSQVASHQLDPTDQATRQEACRLDARIRDELQLWPGDAHVAAVLDRMRREGWDARLDVEDPDPLTRLNLIEILEALPPGGAGQILTASARDGASILTFTGDPLTAEQQAAIQPWMVLVDPDFTQARNPATPVLQRAT</sequence>
<feature type="transmembrane region" description="Helical" evidence="4">
    <location>
        <begin position="491"/>
        <end position="511"/>
    </location>
</feature>
<dbReference type="RefSeq" id="WP_121900696.1">
    <property type="nucleotide sequence ID" value="NZ_REFW01000001.1"/>
</dbReference>
<dbReference type="GO" id="GO:0016301">
    <property type="term" value="F:kinase activity"/>
    <property type="evidence" value="ECO:0007669"/>
    <property type="project" value="UniProtKB-KW"/>
</dbReference>
<evidence type="ECO:0000313" key="7">
    <source>
        <dbReference type="Proteomes" id="UP000275256"/>
    </source>
</evidence>
<reference evidence="6 7" key="1">
    <citation type="submission" date="2018-10" db="EMBL/GenBank/DDBJ databases">
        <title>Tessaracoccus antarcticuss sp. nov., isolated from sediment.</title>
        <authorList>
            <person name="Zhou L.Y."/>
            <person name="Du Z.J."/>
        </authorList>
    </citation>
    <scope>NUCLEOTIDE SEQUENCE [LARGE SCALE GENOMIC DNA]</scope>
    <source>
        <strain evidence="6 7">JDX10</strain>
    </source>
</reference>
<feature type="transmembrane region" description="Helical" evidence="4">
    <location>
        <begin position="93"/>
        <end position="112"/>
    </location>
</feature>
<accession>A0A3M0GXP4</accession>
<evidence type="ECO:0000259" key="5">
    <source>
        <dbReference type="Pfam" id="PF02518"/>
    </source>
</evidence>
<keyword evidence="3" id="KW-0902">Two-component regulatory system</keyword>
<feature type="domain" description="Histidine kinase/HSP90-like ATPase" evidence="5">
    <location>
        <begin position="288"/>
        <end position="370"/>
    </location>
</feature>
<name>A0A3M0GXP4_9ACTN</name>
<dbReference type="InterPro" id="IPR003594">
    <property type="entry name" value="HATPase_dom"/>
</dbReference>
<dbReference type="EMBL" id="REFW01000001">
    <property type="protein sequence ID" value="RMB62146.1"/>
    <property type="molecule type" value="Genomic_DNA"/>
</dbReference>
<protein>
    <recommendedName>
        <fullName evidence="5">Histidine kinase/HSP90-like ATPase domain-containing protein</fullName>
    </recommendedName>
</protein>
<dbReference type="Pfam" id="PF02518">
    <property type="entry name" value="HATPase_c"/>
    <property type="match status" value="1"/>
</dbReference>
<feature type="transmembrane region" description="Helical" evidence="4">
    <location>
        <begin position="466"/>
        <end position="484"/>
    </location>
</feature>
<organism evidence="6 7">
    <name type="scientific">Tessaracoccus antarcticus</name>
    <dbReference type="NCBI Taxonomy" id="2479848"/>
    <lineage>
        <taxon>Bacteria</taxon>
        <taxon>Bacillati</taxon>
        <taxon>Actinomycetota</taxon>
        <taxon>Actinomycetes</taxon>
        <taxon>Propionibacteriales</taxon>
        <taxon>Propionibacteriaceae</taxon>
        <taxon>Tessaracoccus</taxon>
    </lineage>
</organism>
<gene>
    <name evidence="6" type="ORF">EAX62_06135</name>
</gene>
<evidence type="ECO:0000256" key="2">
    <source>
        <dbReference type="ARBA" id="ARBA00022777"/>
    </source>
</evidence>
<proteinExistence type="predicted"/>
<comment type="caution">
    <text evidence="6">The sequence shown here is derived from an EMBL/GenBank/DDBJ whole genome shotgun (WGS) entry which is preliminary data.</text>
</comment>
<dbReference type="InterPro" id="IPR036890">
    <property type="entry name" value="HATPase_C_sf"/>
</dbReference>
<evidence type="ECO:0000256" key="4">
    <source>
        <dbReference type="SAM" id="Phobius"/>
    </source>
</evidence>
<evidence type="ECO:0000256" key="1">
    <source>
        <dbReference type="ARBA" id="ARBA00022679"/>
    </source>
</evidence>
<keyword evidence="1" id="KW-0808">Transferase</keyword>
<feature type="transmembrane region" description="Helical" evidence="4">
    <location>
        <begin position="411"/>
        <end position="430"/>
    </location>
</feature>
<dbReference type="GO" id="GO:0000160">
    <property type="term" value="P:phosphorelay signal transduction system"/>
    <property type="evidence" value="ECO:0007669"/>
    <property type="project" value="UniProtKB-KW"/>
</dbReference>
<keyword evidence="7" id="KW-1185">Reference proteome</keyword>
<keyword evidence="4" id="KW-0812">Transmembrane</keyword>
<dbReference type="AlphaFoldDB" id="A0A3M0GXP4"/>
<feature type="transmembrane region" description="Helical" evidence="4">
    <location>
        <begin position="41"/>
        <end position="61"/>
    </location>
</feature>
<dbReference type="SUPFAM" id="SSF55874">
    <property type="entry name" value="ATPase domain of HSP90 chaperone/DNA topoisomerase II/histidine kinase"/>
    <property type="match status" value="1"/>
</dbReference>
<dbReference type="OrthoDB" id="5125370at2"/>
<dbReference type="Gene3D" id="3.30.565.10">
    <property type="entry name" value="Histidine kinase-like ATPase, C-terminal domain"/>
    <property type="match status" value="1"/>
</dbReference>
<feature type="transmembrane region" description="Helical" evidence="4">
    <location>
        <begin position="68"/>
        <end position="87"/>
    </location>
</feature>
<feature type="transmembrane region" description="Helical" evidence="4">
    <location>
        <begin position="442"/>
        <end position="460"/>
    </location>
</feature>
<keyword evidence="4" id="KW-1133">Transmembrane helix</keyword>
<dbReference type="InterPro" id="IPR050482">
    <property type="entry name" value="Sensor_HK_TwoCompSys"/>
</dbReference>
<dbReference type="PANTHER" id="PTHR24421">
    <property type="entry name" value="NITRATE/NITRITE SENSOR PROTEIN NARX-RELATED"/>
    <property type="match status" value="1"/>
</dbReference>
<dbReference type="Proteomes" id="UP000275256">
    <property type="component" value="Unassembled WGS sequence"/>
</dbReference>
<feature type="transmembrane region" description="Helical" evidence="4">
    <location>
        <begin position="386"/>
        <end position="405"/>
    </location>
</feature>